<name>A0A0D7CJ27_9ACTN</name>
<organism evidence="2 3">
    <name type="scientific">Streptomyces natalensis ATCC 27448</name>
    <dbReference type="NCBI Taxonomy" id="1240678"/>
    <lineage>
        <taxon>Bacteria</taxon>
        <taxon>Bacillati</taxon>
        <taxon>Actinomycetota</taxon>
        <taxon>Actinomycetes</taxon>
        <taxon>Kitasatosporales</taxon>
        <taxon>Streptomycetaceae</taxon>
        <taxon>Streptomyces</taxon>
    </lineage>
</organism>
<evidence type="ECO:0000313" key="2">
    <source>
        <dbReference type="EMBL" id="KIZ15427.1"/>
    </source>
</evidence>
<feature type="region of interest" description="Disordered" evidence="1">
    <location>
        <begin position="75"/>
        <end position="95"/>
    </location>
</feature>
<keyword evidence="3" id="KW-1185">Reference proteome</keyword>
<comment type="caution">
    <text evidence="2">The sequence shown here is derived from an EMBL/GenBank/DDBJ whole genome shotgun (WGS) entry which is preliminary data.</text>
</comment>
<reference evidence="2 3" key="1">
    <citation type="submission" date="2014-09" db="EMBL/GenBank/DDBJ databases">
        <title>Draft genome sequence of Streptomyces natalensis ATCC 27448, producer of the antifungal pimaricin.</title>
        <authorList>
            <person name="Mendes M.V."/>
            <person name="Beites T."/>
            <person name="Pires S."/>
            <person name="Santos C.L."/>
            <person name="Moradas-Ferreira P."/>
        </authorList>
    </citation>
    <scope>NUCLEOTIDE SEQUENCE [LARGE SCALE GENOMIC DNA]</scope>
    <source>
        <strain evidence="2 3">ATCC 27448</strain>
    </source>
</reference>
<dbReference type="AlphaFoldDB" id="A0A0D7CJ27"/>
<evidence type="ECO:0000256" key="1">
    <source>
        <dbReference type="SAM" id="MobiDB-lite"/>
    </source>
</evidence>
<sequence length="95" mass="11153">MGIAPQDRIESLCRNDMDAIERDVAAIKAAMKKVDEMMPRTWTGKDADHWRTAYEARMKQLKHLFETFPTEEKQLVEQARRKQEKLDQKMHGGHV</sequence>
<protein>
    <submittedName>
        <fullName evidence="2">Uncharacterized protein</fullName>
    </submittedName>
</protein>
<dbReference type="RefSeq" id="WP_030063058.1">
    <property type="nucleotide sequence ID" value="NZ_JRKI01000034.1"/>
</dbReference>
<dbReference type="EMBL" id="JRKI01000034">
    <property type="protein sequence ID" value="KIZ15427.1"/>
    <property type="molecule type" value="Genomic_DNA"/>
</dbReference>
<gene>
    <name evidence="2" type="ORF">SNA_28155</name>
</gene>
<accession>A0A0D7CJ27</accession>
<dbReference type="Proteomes" id="UP000032458">
    <property type="component" value="Unassembled WGS sequence"/>
</dbReference>
<evidence type="ECO:0000313" key="3">
    <source>
        <dbReference type="Proteomes" id="UP000032458"/>
    </source>
</evidence>
<proteinExistence type="predicted"/>
<dbReference type="PATRIC" id="fig|1240678.4.peg.6004"/>